<sequence>MRNAGSNFLAVNLKAISLSCGIGHKIKNRTYKCQCGFEFHRNGVGSINICKKYLGCFYVPVLGVMASPTGLRFHPHLQCNSVQAQQDAQRKNPLAVFNGENLNFFP</sequence>
<accession>A0ABR8ETA3</accession>
<dbReference type="Proteomes" id="UP000604661">
    <property type="component" value="Unassembled WGS sequence"/>
</dbReference>
<evidence type="ECO:0000313" key="1">
    <source>
        <dbReference type="EMBL" id="MBD2559855.1"/>
    </source>
</evidence>
<evidence type="ECO:0000313" key="2">
    <source>
        <dbReference type="Proteomes" id="UP000604661"/>
    </source>
</evidence>
<gene>
    <name evidence="1" type="ORF">H6G95_04310</name>
</gene>
<protein>
    <submittedName>
        <fullName evidence="1">Transposase</fullName>
    </submittedName>
</protein>
<comment type="caution">
    <text evidence="1">The sequence shown here is derived from an EMBL/GenBank/DDBJ whole genome shotgun (WGS) entry which is preliminary data.</text>
</comment>
<keyword evidence="2" id="KW-1185">Reference proteome</keyword>
<reference evidence="1 2" key="1">
    <citation type="journal article" date="2020" name="ISME J.">
        <title>Comparative genomics reveals insights into cyanobacterial evolution and habitat adaptation.</title>
        <authorList>
            <person name="Chen M.Y."/>
            <person name="Teng W.K."/>
            <person name="Zhao L."/>
            <person name="Hu C.X."/>
            <person name="Zhou Y.K."/>
            <person name="Han B.P."/>
            <person name="Song L.R."/>
            <person name="Shu W.S."/>
        </authorList>
    </citation>
    <scope>NUCLEOTIDE SEQUENCE [LARGE SCALE GENOMIC DNA]</scope>
    <source>
        <strain evidence="1 2">FACHB-391</strain>
    </source>
</reference>
<name>A0ABR8ETA3_NOSLI</name>
<organism evidence="1 2">
    <name type="scientific">Nostoc linckia FACHB-391</name>
    <dbReference type="NCBI Taxonomy" id="2692906"/>
    <lineage>
        <taxon>Bacteria</taxon>
        <taxon>Bacillati</taxon>
        <taxon>Cyanobacteriota</taxon>
        <taxon>Cyanophyceae</taxon>
        <taxon>Nostocales</taxon>
        <taxon>Nostocaceae</taxon>
        <taxon>Nostoc</taxon>
    </lineage>
</organism>
<dbReference type="EMBL" id="JACJTE010000003">
    <property type="protein sequence ID" value="MBD2559855.1"/>
    <property type="molecule type" value="Genomic_DNA"/>
</dbReference>
<proteinExistence type="predicted"/>